<proteinExistence type="predicted"/>
<evidence type="ECO:0000313" key="3">
    <source>
        <dbReference type="Proteomes" id="UP001501367"/>
    </source>
</evidence>
<dbReference type="EMBL" id="BAABDT010000002">
    <property type="protein sequence ID" value="GAA3730523.1"/>
    <property type="molecule type" value="Genomic_DNA"/>
</dbReference>
<keyword evidence="1" id="KW-0472">Membrane</keyword>
<feature type="transmembrane region" description="Helical" evidence="1">
    <location>
        <begin position="33"/>
        <end position="54"/>
    </location>
</feature>
<gene>
    <name evidence="2" type="ORF">GCM10022422_10850</name>
</gene>
<keyword evidence="1" id="KW-1133">Transmembrane helix</keyword>
<reference evidence="3" key="1">
    <citation type="journal article" date="2019" name="Int. J. Syst. Evol. Microbiol.">
        <title>The Global Catalogue of Microorganisms (GCM) 10K type strain sequencing project: providing services to taxonomists for standard genome sequencing and annotation.</title>
        <authorList>
            <consortium name="The Broad Institute Genomics Platform"/>
            <consortium name="The Broad Institute Genome Sequencing Center for Infectious Disease"/>
            <person name="Wu L."/>
            <person name="Ma J."/>
        </authorList>
    </citation>
    <scope>NUCLEOTIDE SEQUENCE [LARGE SCALE GENOMIC DNA]</scope>
    <source>
        <strain evidence="3">JCM 17336</strain>
    </source>
</reference>
<organism evidence="2 3">
    <name type="scientific">Flavobacterium ginsengisoli</name>
    <dbReference type="NCBI Taxonomy" id="871694"/>
    <lineage>
        <taxon>Bacteria</taxon>
        <taxon>Pseudomonadati</taxon>
        <taxon>Bacteroidota</taxon>
        <taxon>Flavobacteriia</taxon>
        <taxon>Flavobacteriales</taxon>
        <taxon>Flavobacteriaceae</taxon>
        <taxon>Flavobacterium</taxon>
    </lineage>
</organism>
<protein>
    <submittedName>
        <fullName evidence="2">Uncharacterized protein</fullName>
    </submittedName>
</protein>
<feature type="transmembrane region" description="Helical" evidence="1">
    <location>
        <begin position="6"/>
        <end position="26"/>
    </location>
</feature>
<evidence type="ECO:0000313" key="2">
    <source>
        <dbReference type="EMBL" id="GAA3730523.1"/>
    </source>
</evidence>
<dbReference type="Proteomes" id="UP001501367">
    <property type="component" value="Unassembled WGS sequence"/>
</dbReference>
<name>A0ABP7F593_9FLAO</name>
<keyword evidence="3" id="KW-1185">Reference proteome</keyword>
<evidence type="ECO:0000256" key="1">
    <source>
        <dbReference type="SAM" id="Phobius"/>
    </source>
</evidence>
<dbReference type="RefSeq" id="WP_198856137.1">
    <property type="nucleotide sequence ID" value="NZ_BAABDT010000002.1"/>
</dbReference>
<accession>A0ABP7F593</accession>
<sequence length="113" mass="13167">MLNILPLILIILPILSQIILGTFSIYKPTSFKFSIISWINFVLQIILSFVAFNIADYNLAKLYEPNPVRCGMPLVGMAMACFFFLFILILIIAIQFLIKRWRENKLKRRVNEN</sequence>
<keyword evidence="1" id="KW-0812">Transmembrane</keyword>
<feature type="transmembrane region" description="Helical" evidence="1">
    <location>
        <begin position="74"/>
        <end position="98"/>
    </location>
</feature>
<comment type="caution">
    <text evidence="2">The sequence shown here is derived from an EMBL/GenBank/DDBJ whole genome shotgun (WGS) entry which is preliminary data.</text>
</comment>